<dbReference type="Gene3D" id="1.50.10.20">
    <property type="match status" value="1"/>
</dbReference>
<dbReference type="AlphaFoldDB" id="A0A5C6AN07"/>
<dbReference type="OrthoDB" id="2505409at2"/>
<keyword evidence="1" id="KW-0378">Hydrolase</keyword>
<comment type="caution">
    <text evidence="1">The sequence shown here is derived from an EMBL/GenBank/DDBJ whole genome shotgun (WGS) entry which is preliminary data.</text>
</comment>
<reference evidence="1 2" key="1">
    <citation type="submission" date="2019-02" db="EMBL/GenBank/DDBJ databases">
        <title>Deep-cultivation of Planctomycetes and their phenomic and genomic characterization uncovers novel biology.</title>
        <authorList>
            <person name="Wiegand S."/>
            <person name="Jogler M."/>
            <person name="Boedeker C."/>
            <person name="Pinto D."/>
            <person name="Vollmers J."/>
            <person name="Rivas-Marin E."/>
            <person name="Kohn T."/>
            <person name="Peeters S.H."/>
            <person name="Heuer A."/>
            <person name="Rast P."/>
            <person name="Oberbeckmann S."/>
            <person name="Bunk B."/>
            <person name="Jeske O."/>
            <person name="Meyerdierks A."/>
            <person name="Storesund J.E."/>
            <person name="Kallscheuer N."/>
            <person name="Luecker S."/>
            <person name="Lage O.M."/>
            <person name="Pohl T."/>
            <person name="Merkel B.J."/>
            <person name="Hornburger P."/>
            <person name="Mueller R.-W."/>
            <person name="Bruemmer F."/>
            <person name="Labrenz M."/>
            <person name="Spormann A.M."/>
            <person name="Op Den Camp H."/>
            <person name="Overmann J."/>
            <person name="Amann R."/>
            <person name="Jetten M.S.M."/>
            <person name="Mascher T."/>
            <person name="Medema M.H."/>
            <person name="Devos D.P."/>
            <person name="Kaster A.-K."/>
            <person name="Ovreas L."/>
            <person name="Rohde M."/>
            <person name="Galperin M.Y."/>
            <person name="Jogler C."/>
        </authorList>
    </citation>
    <scope>NUCLEOTIDE SEQUENCE [LARGE SCALE GENOMIC DNA]</scope>
    <source>
        <strain evidence="1 2">Pla108</strain>
    </source>
</reference>
<sequence length="454" mass="49393">MASAQAFDRAQLVAWGIETQDEIKASLGLPRSHLYAETANLSGGQSGGAGGAAFVWPLSTEFRVLNDLARVDPDYYAPRLRAFSNQLVDQYWSPLGGYDCCRGVGDRYYDDNAHLAVALMEAHRITGEAIYLDRAADVYDFLLEGAVPGHPGGSYWRVGDNSFIDSAAVLQGARAGFMLYEETGDVAYREDAEQRLAWAENTTQLSEGTFYEKLFLTGPKAGTVGDYPLVNFAGFGISANLAAYDATGDLSRLTEAQRIANASVNRYFSGANGSLNDEGYWAFELADALVDLYEHDDNSRWIDAVGDAMEWLHANKQDPNGRYGKFWGREGAQVGALSEWHLNDMASVARAFLHTGLSSPLSLAGDFNDDGVVDAADYTVWRDNVRVNVVLPNDRGAGLPINSRHRNLWQQNYGATLGGPAQTVPEPSAATLAMATWAIAVASRHRLAWPAPRG</sequence>
<dbReference type="PANTHER" id="PTHR47791:SF4">
    <property type="entry name" value="(PUTATIVE SECRETED PROTEIN)-RELATED"/>
    <property type="match status" value="1"/>
</dbReference>
<dbReference type="InterPro" id="IPR005198">
    <property type="entry name" value="Glyco_hydro_76"/>
</dbReference>
<dbReference type="PANTHER" id="PTHR47791">
    <property type="entry name" value="MEIOTICALLY UP-REGULATED GENE 191 PROTEIN"/>
    <property type="match status" value="1"/>
</dbReference>
<dbReference type="Pfam" id="PF03663">
    <property type="entry name" value="Glyco_hydro_76"/>
    <property type="match status" value="1"/>
</dbReference>
<evidence type="ECO:0000313" key="2">
    <source>
        <dbReference type="Proteomes" id="UP000317421"/>
    </source>
</evidence>
<accession>A0A5C6AN07</accession>
<keyword evidence="2" id="KW-1185">Reference proteome</keyword>
<dbReference type="EMBL" id="SJPR01000001">
    <property type="protein sequence ID" value="TWT99543.1"/>
    <property type="molecule type" value="Genomic_DNA"/>
</dbReference>
<dbReference type="RefSeq" id="WP_146442430.1">
    <property type="nucleotide sequence ID" value="NZ_SJPR01000001.1"/>
</dbReference>
<dbReference type="InterPro" id="IPR053169">
    <property type="entry name" value="MUG_Protein"/>
</dbReference>
<gene>
    <name evidence="1" type="ORF">Pla108_04860</name>
</gene>
<dbReference type="GO" id="GO:0016787">
    <property type="term" value="F:hydrolase activity"/>
    <property type="evidence" value="ECO:0007669"/>
    <property type="project" value="UniProtKB-KW"/>
</dbReference>
<evidence type="ECO:0000313" key="1">
    <source>
        <dbReference type="EMBL" id="TWT99543.1"/>
    </source>
</evidence>
<name>A0A5C6AN07_9BACT</name>
<dbReference type="GO" id="GO:0005975">
    <property type="term" value="P:carbohydrate metabolic process"/>
    <property type="evidence" value="ECO:0007669"/>
    <property type="project" value="InterPro"/>
</dbReference>
<organism evidence="1 2">
    <name type="scientific">Botrimarina colliarenosi</name>
    <dbReference type="NCBI Taxonomy" id="2528001"/>
    <lineage>
        <taxon>Bacteria</taxon>
        <taxon>Pseudomonadati</taxon>
        <taxon>Planctomycetota</taxon>
        <taxon>Planctomycetia</taxon>
        <taxon>Pirellulales</taxon>
        <taxon>Lacipirellulaceae</taxon>
        <taxon>Botrimarina</taxon>
    </lineage>
</organism>
<dbReference type="Proteomes" id="UP000317421">
    <property type="component" value="Unassembled WGS sequence"/>
</dbReference>
<dbReference type="InterPro" id="IPR008928">
    <property type="entry name" value="6-hairpin_glycosidase_sf"/>
</dbReference>
<proteinExistence type="predicted"/>
<protein>
    <submittedName>
        <fullName evidence="1">Glycosyl hydrolase family 76</fullName>
    </submittedName>
</protein>
<dbReference type="SUPFAM" id="SSF48208">
    <property type="entry name" value="Six-hairpin glycosidases"/>
    <property type="match status" value="1"/>
</dbReference>